<dbReference type="AlphaFoldDB" id="A0A7C9PL82"/>
<dbReference type="Proteomes" id="UP000479756">
    <property type="component" value="Unassembled WGS sequence"/>
</dbReference>
<dbReference type="EMBL" id="JAAGWZ010000001">
    <property type="protein sequence ID" value="NEM90093.1"/>
    <property type="molecule type" value="Genomic_DNA"/>
</dbReference>
<evidence type="ECO:0000313" key="10">
    <source>
        <dbReference type="EMBL" id="NEM90093.1"/>
    </source>
</evidence>
<dbReference type="SMART" id="SM00448">
    <property type="entry name" value="REC"/>
    <property type="match status" value="1"/>
</dbReference>
<dbReference type="PROSITE" id="PS51755">
    <property type="entry name" value="OMPR_PHOB"/>
    <property type="match status" value="1"/>
</dbReference>
<proteinExistence type="predicted"/>
<protein>
    <submittedName>
        <fullName evidence="10">Response regulator transcription factor</fullName>
    </submittedName>
</protein>
<organism evidence="10 11">
    <name type="scientific">Galbitalea soli</name>
    <dbReference type="NCBI Taxonomy" id="1268042"/>
    <lineage>
        <taxon>Bacteria</taxon>
        <taxon>Bacillati</taxon>
        <taxon>Actinomycetota</taxon>
        <taxon>Actinomycetes</taxon>
        <taxon>Micrococcales</taxon>
        <taxon>Microbacteriaceae</taxon>
        <taxon>Galbitalea</taxon>
    </lineage>
</organism>
<dbReference type="Gene3D" id="6.10.250.690">
    <property type="match status" value="1"/>
</dbReference>
<name>A0A7C9PL82_9MICO</name>
<feature type="domain" description="OmpR/PhoB-type" evidence="9">
    <location>
        <begin position="124"/>
        <end position="222"/>
    </location>
</feature>
<dbReference type="GO" id="GO:0032993">
    <property type="term" value="C:protein-DNA complex"/>
    <property type="evidence" value="ECO:0007669"/>
    <property type="project" value="TreeGrafter"/>
</dbReference>
<dbReference type="GO" id="GO:0005829">
    <property type="term" value="C:cytosol"/>
    <property type="evidence" value="ECO:0007669"/>
    <property type="project" value="TreeGrafter"/>
</dbReference>
<gene>
    <name evidence="10" type="ORF">G3T37_01830</name>
</gene>
<evidence type="ECO:0000256" key="3">
    <source>
        <dbReference type="ARBA" id="ARBA00023015"/>
    </source>
</evidence>
<dbReference type="Gene3D" id="3.40.50.2300">
    <property type="match status" value="1"/>
</dbReference>
<dbReference type="PROSITE" id="PS50110">
    <property type="entry name" value="RESPONSE_REGULATORY"/>
    <property type="match status" value="1"/>
</dbReference>
<keyword evidence="5" id="KW-0804">Transcription</keyword>
<keyword evidence="4 7" id="KW-0238">DNA-binding</keyword>
<dbReference type="CDD" id="cd00383">
    <property type="entry name" value="trans_reg_C"/>
    <property type="match status" value="1"/>
</dbReference>
<keyword evidence="2" id="KW-0902">Two-component regulatory system</keyword>
<dbReference type="GO" id="GO:0006355">
    <property type="term" value="P:regulation of DNA-templated transcription"/>
    <property type="evidence" value="ECO:0007669"/>
    <property type="project" value="InterPro"/>
</dbReference>
<dbReference type="Gene3D" id="1.10.10.10">
    <property type="entry name" value="Winged helix-like DNA-binding domain superfamily/Winged helix DNA-binding domain"/>
    <property type="match status" value="1"/>
</dbReference>
<evidence type="ECO:0000256" key="1">
    <source>
        <dbReference type="ARBA" id="ARBA00022553"/>
    </source>
</evidence>
<accession>A0A7C9PL82</accession>
<evidence type="ECO:0000256" key="7">
    <source>
        <dbReference type="PROSITE-ProRule" id="PRU01091"/>
    </source>
</evidence>
<sequence>MKILVVEDDSEMGRLTQQWLTEQGYETTLTDNGIDALIALGRDNYAAAAVDVMLPGMSGFELSRRIRDSGSAMPIILLTARDAVEDRVYGLDAGADDYLVKPFDFTELGARLRAIFRRENSGPRIVHTIGRLQLDSLKMRASVGQTVITMSLREFALLRLLASSAGSTVSRTTMLEEVWGSTEHIDPNIVEQYISFLRRKLDPAVVGFQIVTVRGVGYQLNETA</sequence>
<dbReference type="GO" id="GO:0000156">
    <property type="term" value="F:phosphorelay response regulator activity"/>
    <property type="evidence" value="ECO:0007669"/>
    <property type="project" value="TreeGrafter"/>
</dbReference>
<keyword evidence="1 6" id="KW-0597">Phosphoprotein</keyword>
<dbReference type="Pfam" id="PF00072">
    <property type="entry name" value="Response_reg"/>
    <property type="match status" value="1"/>
</dbReference>
<dbReference type="InterPro" id="IPR039420">
    <property type="entry name" value="WalR-like"/>
</dbReference>
<feature type="DNA-binding region" description="OmpR/PhoB-type" evidence="7">
    <location>
        <begin position="124"/>
        <end position="222"/>
    </location>
</feature>
<evidence type="ECO:0000259" key="8">
    <source>
        <dbReference type="PROSITE" id="PS50110"/>
    </source>
</evidence>
<dbReference type="RefSeq" id="WP_163471771.1">
    <property type="nucleotide sequence ID" value="NZ_JAAGWZ010000001.1"/>
</dbReference>
<feature type="modified residue" description="4-aspartylphosphate" evidence="6">
    <location>
        <position position="51"/>
    </location>
</feature>
<comment type="caution">
    <text evidence="10">The sequence shown here is derived from an EMBL/GenBank/DDBJ whole genome shotgun (WGS) entry which is preliminary data.</text>
</comment>
<dbReference type="GO" id="GO:0000976">
    <property type="term" value="F:transcription cis-regulatory region binding"/>
    <property type="evidence" value="ECO:0007669"/>
    <property type="project" value="TreeGrafter"/>
</dbReference>
<dbReference type="InterPro" id="IPR001867">
    <property type="entry name" value="OmpR/PhoB-type_DNA-bd"/>
</dbReference>
<dbReference type="InterPro" id="IPR036388">
    <property type="entry name" value="WH-like_DNA-bd_sf"/>
</dbReference>
<evidence type="ECO:0000313" key="11">
    <source>
        <dbReference type="Proteomes" id="UP000479756"/>
    </source>
</evidence>
<dbReference type="InterPro" id="IPR011006">
    <property type="entry name" value="CheY-like_superfamily"/>
</dbReference>
<dbReference type="SMART" id="SM00862">
    <property type="entry name" value="Trans_reg_C"/>
    <property type="match status" value="1"/>
</dbReference>
<dbReference type="PANTHER" id="PTHR48111">
    <property type="entry name" value="REGULATOR OF RPOS"/>
    <property type="match status" value="1"/>
</dbReference>
<dbReference type="Pfam" id="PF00486">
    <property type="entry name" value="Trans_reg_C"/>
    <property type="match status" value="1"/>
</dbReference>
<dbReference type="SUPFAM" id="SSF52172">
    <property type="entry name" value="CheY-like"/>
    <property type="match status" value="1"/>
</dbReference>
<dbReference type="PANTHER" id="PTHR48111:SF1">
    <property type="entry name" value="TWO-COMPONENT RESPONSE REGULATOR ORR33"/>
    <property type="match status" value="1"/>
</dbReference>
<keyword evidence="3" id="KW-0805">Transcription regulation</keyword>
<feature type="domain" description="Response regulatory" evidence="8">
    <location>
        <begin position="2"/>
        <end position="116"/>
    </location>
</feature>
<dbReference type="InterPro" id="IPR001789">
    <property type="entry name" value="Sig_transdc_resp-reg_receiver"/>
</dbReference>
<evidence type="ECO:0000256" key="5">
    <source>
        <dbReference type="ARBA" id="ARBA00023163"/>
    </source>
</evidence>
<evidence type="ECO:0000259" key="9">
    <source>
        <dbReference type="PROSITE" id="PS51755"/>
    </source>
</evidence>
<evidence type="ECO:0000256" key="2">
    <source>
        <dbReference type="ARBA" id="ARBA00023012"/>
    </source>
</evidence>
<evidence type="ECO:0000256" key="4">
    <source>
        <dbReference type="ARBA" id="ARBA00023125"/>
    </source>
</evidence>
<keyword evidence="11" id="KW-1185">Reference proteome</keyword>
<evidence type="ECO:0000256" key="6">
    <source>
        <dbReference type="PROSITE-ProRule" id="PRU00169"/>
    </source>
</evidence>
<reference evidence="10 11" key="1">
    <citation type="journal article" date="2014" name="Int. J. Syst. Evol. Microbiol.">
        <title>Description of Galbitalea soli gen. nov., sp. nov., and Frondihabitans sucicola sp. nov.</title>
        <authorList>
            <person name="Kim S.J."/>
            <person name="Lim J.M."/>
            <person name="Ahn J.H."/>
            <person name="Weon H.Y."/>
            <person name="Hamada M."/>
            <person name="Suzuki K."/>
            <person name="Ahn T.Y."/>
            <person name="Kwon S.W."/>
        </authorList>
    </citation>
    <scope>NUCLEOTIDE SEQUENCE [LARGE SCALE GENOMIC DNA]</scope>
    <source>
        <strain evidence="10 11">NBRC 108727</strain>
    </source>
</reference>